<dbReference type="GO" id="GO:0008168">
    <property type="term" value="F:methyltransferase activity"/>
    <property type="evidence" value="ECO:0007669"/>
    <property type="project" value="UniProtKB-KW"/>
</dbReference>
<gene>
    <name evidence="4" type="ORF">CXB77_00145</name>
</gene>
<dbReference type="InterPro" id="IPR029063">
    <property type="entry name" value="SAM-dependent_MTases_sf"/>
</dbReference>
<keyword evidence="5" id="KW-1185">Reference proteome</keyword>
<keyword evidence="2" id="KW-0808">Transferase</keyword>
<proteinExistence type="predicted"/>
<evidence type="ECO:0000256" key="1">
    <source>
        <dbReference type="ARBA" id="ARBA00022603"/>
    </source>
</evidence>
<comment type="caution">
    <text evidence="4">The sequence shown here is derived from an EMBL/GenBank/DDBJ whole genome shotgun (WGS) entry which is preliminary data.</text>
</comment>
<evidence type="ECO:0000313" key="4">
    <source>
        <dbReference type="EMBL" id="PQJ97698.1"/>
    </source>
</evidence>
<reference evidence="4 5" key="1">
    <citation type="submission" date="2018-01" db="EMBL/GenBank/DDBJ databases">
        <title>The complete genome sequence of Chromatium okenii LaCa, a purple sulfur bacterium with a turbulent life.</title>
        <authorList>
            <person name="Luedin S.M."/>
            <person name="Liechti N."/>
            <person name="Storelli N."/>
            <person name="Danza F."/>
            <person name="Wittwer M."/>
            <person name="Pothier J.F."/>
            <person name="Tonolla M.A."/>
        </authorList>
    </citation>
    <scope>NUCLEOTIDE SEQUENCE [LARGE SCALE GENOMIC DNA]</scope>
    <source>
        <strain evidence="4 5">LaCa</strain>
    </source>
</reference>
<dbReference type="PROSITE" id="PS00092">
    <property type="entry name" value="N6_MTASE"/>
    <property type="match status" value="1"/>
</dbReference>
<dbReference type="GO" id="GO:0003676">
    <property type="term" value="F:nucleic acid binding"/>
    <property type="evidence" value="ECO:0007669"/>
    <property type="project" value="InterPro"/>
</dbReference>
<feature type="region of interest" description="Disordered" evidence="3">
    <location>
        <begin position="1"/>
        <end position="23"/>
    </location>
</feature>
<evidence type="ECO:0000256" key="2">
    <source>
        <dbReference type="ARBA" id="ARBA00022679"/>
    </source>
</evidence>
<sequence length="61" mass="7237">MILGNPPYNANQKNENDNNKNDPALLADKRIKETYFQSTAQKTKLYDPYVRFLRLGIRSYW</sequence>
<keyword evidence="1" id="KW-0489">Methyltransferase</keyword>
<dbReference type="Proteomes" id="UP000239936">
    <property type="component" value="Unassembled WGS sequence"/>
</dbReference>
<accession>A0A2S7XW00</accession>
<dbReference type="EMBL" id="PPGH01000002">
    <property type="protein sequence ID" value="PQJ97698.1"/>
    <property type="molecule type" value="Genomic_DNA"/>
</dbReference>
<dbReference type="Gene3D" id="3.40.50.150">
    <property type="entry name" value="Vaccinia Virus protein VP39"/>
    <property type="match status" value="1"/>
</dbReference>
<organism evidence="4 5">
    <name type="scientific">Chromatium okenii</name>
    <dbReference type="NCBI Taxonomy" id="61644"/>
    <lineage>
        <taxon>Bacteria</taxon>
        <taxon>Pseudomonadati</taxon>
        <taxon>Pseudomonadota</taxon>
        <taxon>Gammaproteobacteria</taxon>
        <taxon>Chromatiales</taxon>
        <taxon>Chromatiaceae</taxon>
        <taxon>Chromatium</taxon>
    </lineage>
</organism>
<protein>
    <submittedName>
        <fullName evidence="4">Uncharacterized protein</fullName>
    </submittedName>
</protein>
<name>A0A2S7XW00_9GAMM</name>
<evidence type="ECO:0000256" key="3">
    <source>
        <dbReference type="SAM" id="MobiDB-lite"/>
    </source>
</evidence>
<dbReference type="InterPro" id="IPR002052">
    <property type="entry name" value="DNA_methylase_N6_adenine_CS"/>
</dbReference>
<dbReference type="AlphaFoldDB" id="A0A2S7XW00"/>
<evidence type="ECO:0000313" key="5">
    <source>
        <dbReference type="Proteomes" id="UP000239936"/>
    </source>
</evidence>
<dbReference type="GO" id="GO:0032259">
    <property type="term" value="P:methylation"/>
    <property type="evidence" value="ECO:0007669"/>
    <property type="project" value="UniProtKB-KW"/>
</dbReference>